<gene>
    <name evidence="1" type="ORF">TL16_g06208</name>
</gene>
<protein>
    <submittedName>
        <fullName evidence="1">Uncharacterized protein</fullName>
    </submittedName>
</protein>
<dbReference type="AlphaFoldDB" id="A0A9W7AM02"/>
<dbReference type="EMBL" id="BLQM01000186">
    <property type="protein sequence ID" value="GMH73496.1"/>
    <property type="molecule type" value="Genomic_DNA"/>
</dbReference>
<evidence type="ECO:0000313" key="2">
    <source>
        <dbReference type="Proteomes" id="UP001162640"/>
    </source>
</evidence>
<accession>A0A9W7AM02</accession>
<proteinExistence type="predicted"/>
<sequence>MYACRAQAITAIAVSDTTHADPFTLLLSKLSPEKDAAKINDTKVDRAHSIISGVDEMLRNKCSNATWLDPQLSDAKEKDDGKSSSKDLCVSLINDAFSILFELEPLCKDDNALKEKLKSVISKGVAVLSMHKVR</sequence>
<organism evidence="1 2">
    <name type="scientific">Triparma laevis f. inornata</name>
    <dbReference type="NCBI Taxonomy" id="1714386"/>
    <lineage>
        <taxon>Eukaryota</taxon>
        <taxon>Sar</taxon>
        <taxon>Stramenopiles</taxon>
        <taxon>Ochrophyta</taxon>
        <taxon>Bolidophyceae</taxon>
        <taxon>Parmales</taxon>
        <taxon>Triparmaceae</taxon>
        <taxon>Triparma</taxon>
    </lineage>
</organism>
<name>A0A9W7AM02_9STRA</name>
<comment type="caution">
    <text evidence="1">The sequence shown here is derived from an EMBL/GenBank/DDBJ whole genome shotgun (WGS) entry which is preliminary data.</text>
</comment>
<reference evidence="2" key="1">
    <citation type="journal article" date="2023" name="Commun. Biol.">
        <title>Genome analysis of Parmales, the sister group of diatoms, reveals the evolutionary specialization of diatoms from phago-mixotrophs to photoautotrophs.</title>
        <authorList>
            <person name="Ban H."/>
            <person name="Sato S."/>
            <person name="Yoshikawa S."/>
            <person name="Yamada K."/>
            <person name="Nakamura Y."/>
            <person name="Ichinomiya M."/>
            <person name="Sato N."/>
            <person name="Blanc-Mathieu R."/>
            <person name="Endo H."/>
            <person name="Kuwata A."/>
            <person name="Ogata H."/>
        </authorList>
    </citation>
    <scope>NUCLEOTIDE SEQUENCE [LARGE SCALE GENOMIC DNA]</scope>
</reference>
<dbReference type="Proteomes" id="UP001162640">
    <property type="component" value="Unassembled WGS sequence"/>
</dbReference>
<evidence type="ECO:0000313" key="1">
    <source>
        <dbReference type="EMBL" id="GMH73496.1"/>
    </source>
</evidence>